<evidence type="ECO:0000313" key="3">
    <source>
        <dbReference type="Proteomes" id="UP000284403"/>
    </source>
</evidence>
<sequence>MRGAQCYLQSCVRGGELGRHAEALFPPSNPTHSALRLVAGKLHEDRCFWHAPLPRSPSMPPTRVYLGTPPPDGLGAGADPEERRKGCMLLAESKAHALLYTLNARTAP</sequence>
<dbReference type="GeneID" id="40323263"/>
<name>A0A3R7LGE1_9TRYP</name>
<protein>
    <submittedName>
        <fullName evidence="2">Uncharacterized protein</fullName>
    </submittedName>
</protein>
<comment type="caution">
    <text evidence="2">The sequence shown here is derived from an EMBL/GenBank/DDBJ whole genome shotgun (WGS) entry which is preliminary data.</text>
</comment>
<dbReference type="RefSeq" id="XP_029223430.1">
    <property type="nucleotide sequence ID" value="XM_029376463.1"/>
</dbReference>
<dbReference type="EMBL" id="MKKU01001217">
    <property type="protein sequence ID" value="RNE96775.1"/>
    <property type="molecule type" value="Genomic_DNA"/>
</dbReference>
<organism evidence="2 3">
    <name type="scientific">Trypanosoma conorhini</name>
    <dbReference type="NCBI Taxonomy" id="83891"/>
    <lineage>
        <taxon>Eukaryota</taxon>
        <taxon>Discoba</taxon>
        <taxon>Euglenozoa</taxon>
        <taxon>Kinetoplastea</taxon>
        <taxon>Metakinetoplastina</taxon>
        <taxon>Trypanosomatida</taxon>
        <taxon>Trypanosomatidae</taxon>
        <taxon>Trypanosoma</taxon>
    </lineage>
</organism>
<gene>
    <name evidence="2" type="ORF">Tco025E_09652</name>
</gene>
<accession>A0A3R7LGE1</accession>
<reference evidence="2 3" key="1">
    <citation type="journal article" date="2018" name="BMC Genomics">
        <title>Genomic comparison of Trypanosoma conorhini and Trypanosoma rangeli to Trypanosoma cruzi strains of high and low virulence.</title>
        <authorList>
            <person name="Bradwell K.R."/>
            <person name="Koparde V.N."/>
            <person name="Matveyev A.V."/>
            <person name="Serrano M.G."/>
            <person name="Alves J.M."/>
            <person name="Parikh H."/>
            <person name="Huang B."/>
            <person name="Lee V."/>
            <person name="Espinosa-Alvarez O."/>
            <person name="Ortiz P.A."/>
            <person name="Costa-Martins A.G."/>
            <person name="Teixeira M.M."/>
            <person name="Buck G.A."/>
        </authorList>
    </citation>
    <scope>NUCLEOTIDE SEQUENCE [LARGE SCALE GENOMIC DNA]</scope>
    <source>
        <strain evidence="2 3">025E</strain>
    </source>
</reference>
<dbReference type="OrthoDB" id="10592427at2759"/>
<dbReference type="Proteomes" id="UP000284403">
    <property type="component" value="Unassembled WGS sequence"/>
</dbReference>
<keyword evidence="3" id="KW-1185">Reference proteome</keyword>
<feature type="region of interest" description="Disordered" evidence="1">
    <location>
        <begin position="59"/>
        <end position="81"/>
    </location>
</feature>
<evidence type="ECO:0000313" key="2">
    <source>
        <dbReference type="EMBL" id="RNE96775.1"/>
    </source>
</evidence>
<dbReference type="AlphaFoldDB" id="A0A3R7LGE1"/>
<evidence type="ECO:0000256" key="1">
    <source>
        <dbReference type="SAM" id="MobiDB-lite"/>
    </source>
</evidence>
<proteinExistence type="predicted"/>